<evidence type="ECO:0000256" key="2">
    <source>
        <dbReference type="ARBA" id="ARBA00022448"/>
    </source>
</evidence>
<dbReference type="InterPro" id="IPR000109">
    <property type="entry name" value="POT_fam"/>
</dbReference>
<keyword evidence="3" id="KW-1003">Cell membrane</keyword>
<dbReference type="PROSITE" id="PS50850">
    <property type="entry name" value="MFS"/>
    <property type="match status" value="1"/>
</dbReference>
<dbReference type="InterPro" id="IPR018456">
    <property type="entry name" value="PTR2_symporter_CS"/>
</dbReference>
<reference evidence="9" key="1">
    <citation type="submission" date="2018-05" db="EMBL/GenBank/DDBJ databases">
        <authorList>
            <person name="Lanie J.A."/>
            <person name="Ng W.-L."/>
            <person name="Kazmierczak K.M."/>
            <person name="Andrzejewski T.M."/>
            <person name="Davidsen T.M."/>
            <person name="Wayne K.J."/>
            <person name="Tettelin H."/>
            <person name="Glass J.I."/>
            <person name="Rusch D."/>
            <person name="Podicherti R."/>
            <person name="Tsui H.-C.T."/>
            <person name="Winkler M.E."/>
        </authorList>
    </citation>
    <scope>NUCLEOTIDE SEQUENCE</scope>
</reference>
<dbReference type="CDD" id="cd17346">
    <property type="entry name" value="MFS_DtpA_like"/>
    <property type="match status" value="1"/>
</dbReference>
<keyword evidence="4 7" id="KW-0812">Transmembrane</keyword>
<sequence>VTTSRTFFGHPIGLSTLFFTEMWERFSYYGMRALLTLFMTTATIETNPGLGYDVATAGAIYGLYTSLVYILALPGGWIADNLWGQRKAIWVGGWIIAAGHFTMAVPSNITFFLGLVFIICGTGLLKPNVSTIVGELYPEGGARRDAGFSIYYMGINLGAFLGPLVTGYLGEGINWHYGFGAAGVGMILGLIQYRAGMKHMGNIGLLKTGDTPEQVAAKSRTFFSVFFATVATVMVFSYMVSAGILSLTLMQIATYLGYSVLLLVAGYFIYVWTAGGHTVEENKRMGVIFWLFLLIAVFWSGFEQAGTSLNLFARDLTNLSLFNGALEIQASQLQSINALFIIILAPVFGSIWVWLEGRQKNPSLPMKAGLGLLGLAVGFFVIAWGAANSSPDNLVSPAWLVVTYFFHTVGELCISPIGLSAITKLSPERRVGQMMGIWFVGAALGNLFAGLMAGQLATMGSAELFRTVAWISAGVGIFAIIVSPQVKRLMGGVK</sequence>
<feature type="transmembrane region" description="Helical" evidence="7">
    <location>
        <begin position="56"/>
        <end position="76"/>
    </location>
</feature>
<dbReference type="PROSITE" id="PS01022">
    <property type="entry name" value="PTR2_1"/>
    <property type="match status" value="1"/>
</dbReference>
<feature type="transmembrane region" description="Helical" evidence="7">
    <location>
        <begin position="222"/>
        <end position="240"/>
    </location>
</feature>
<dbReference type="InterPro" id="IPR005279">
    <property type="entry name" value="Dipep/tripep_permease"/>
</dbReference>
<gene>
    <name evidence="9" type="ORF">METZ01_LOCUS32764</name>
</gene>
<keyword evidence="2" id="KW-0813">Transport</keyword>
<evidence type="ECO:0000256" key="5">
    <source>
        <dbReference type="ARBA" id="ARBA00022989"/>
    </source>
</evidence>
<name>A0A381QLI9_9ZZZZ</name>
<comment type="subcellular location">
    <subcellularLocation>
        <location evidence="1">Cell membrane</location>
        <topology evidence="1">Multi-pass membrane protein</topology>
    </subcellularLocation>
</comment>
<dbReference type="InterPro" id="IPR036259">
    <property type="entry name" value="MFS_trans_sf"/>
</dbReference>
<feature type="domain" description="Major facilitator superfamily (MFS) profile" evidence="8">
    <location>
        <begin position="16"/>
        <end position="487"/>
    </location>
</feature>
<dbReference type="SUPFAM" id="SSF103473">
    <property type="entry name" value="MFS general substrate transporter"/>
    <property type="match status" value="2"/>
</dbReference>
<dbReference type="AlphaFoldDB" id="A0A381QLI9"/>
<dbReference type="InterPro" id="IPR020846">
    <property type="entry name" value="MFS_dom"/>
</dbReference>
<dbReference type="EMBL" id="UINC01001405">
    <property type="protein sequence ID" value="SUZ79910.1"/>
    <property type="molecule type" value="Genomic_DNA"/>
</dbReference>
<evidence type="ECO:0000313" key="9">
    <source>
        <dbReference type="EMBL" id="SUZ79910.1"/>
    </source>
</evidence>
<feature type="transmembrane region" description="Helical" evidence="7">
    <location>
        <begin position="435"/>
        <end position="458"/>
    </location>
</feature>
<dbReference type="Pfam" id="PF00854">
    <property type="entry name" value="PTR2"/>
    <property type="match status" value="1"/>
</dbReference>
<dbReference type="GO" id="GO:1904680">
    <property type="term" value="F:peptide transmembrane transporter activity"/>
    <property type="evidence" value="ECO:0007669"/>
    <property type="project" value="InterPro"/>
</dbReference>
<feature type="transmembrane region" description="Helical" evidence="7">
    <location>
        <begin position="336"/>
        <end position="355"/>
    </location>
</feature>
<dbReference type="Gene3D" id="1.20.1250.20">
    <property type="entry name" value="MFS general substrate transporter like domains"/>
    <property type="match status" value="1"/>
</dbReference>
<feature type="non-terminal residue" evidence="9">
    <location>
        <position position="1"/>
    </location>
</feature>
<evidence type="ECO:0000256" key="6">
    <source>
        <dbReference type="ARBA" id="ARBA00023136"/>
    </source>
</evidence>
<feature type="transmembrane region" description="Helical" evidence="7">
    <location>
        <begin position="399"/>
        <end position="423"/>
    </location>
</feature>
<dbReference type="GO" id="GO:0006857">
    <property type="term" value="P:oligopeptide transport"/>
    <property type="evidence" value="ECO:0007669"/>
    <property type="project" value="InterPro"/>
</dbReference>
<feature type="transmembrane region" description="Helical" evidence="7">
    <location>
        <begin position="150"/>
        <end position="169"/>
    </location>
</feature>
<feature type="transmembrane region" description="Helical" evidence="7">
    <location>
        <begin position="285"/>
        <end position="302"/>
    </location>
</feature>
<evidence type="ECO:0000256" key="4">
    <source>
        <dbReference type="ARBA" id="ARBA00022692"/>
    </source>
</evidence>
<dbReference type="PANTHER" id="PTHR23517:SF15">
    <property type="entry name" value="PROTON-DEPENDENT OLIGOPEPTIDE FAMILY TRANSPORT PROTEIN"/>
    <property type="match status" value="1"/>
</dbReference>
<dbReference type="GO" id="GO:0005886">
    <property type="term" value="C:plasma membrane"/>
    <property type="evidence" value="ECO:0007669"/>
    <property type="project" value="UniProtKB-SubCell"/>
</dbReference>
<keyword evidence="6 7" id="KW-0472">Membrane</keyword>
<feature type="transmembrane region" description="Helical" evidence="7">
    <location>
        <begin position="175"/>
        <end position="193"/>
    </location>
</feature>
<evidence type="ECO:0000256" key="3">
    <source>
        <dbReference type="ARBA" id="ARBA00022475"/>
    </source>
</evidence>
<feature type="transmembrane region" description="Helical" evidence="7">
    <location>
        <begin position="26"/>
        <end position="44"/>
    </location>
</feature>
<evidence type="ECO:0000256" key="7">
    <source>
        <dbReference type="SAM" id="Phobius"/>
    </source>
</evidence>
<protein>
    <recommendedName>
        <fullName evidence="8">Major facilitator superfamily (MFS) profile domain-containing protein</fullName>
    </recommendedName>
</protein>
<dbReference type="PANTHER" id="PTHR23517">
    <property type="entry name" value="RESISTANCE PROTEIN MDTM, PUTATIVE-RELATED-RELATED"/>
    <property type="match status" value="1"/>
</dbReference>
<proteinExistence type="predicted"/>
<feature type="transmembrane region" description="Helical" evidence="7">
    <location>
        <begin position="252"/>
        <end position="273"/>
    </location>
</feature>
<dbReference type="InterPro" id="IPR050171">
    <property type="entry name" value="MFS_Transporters"/>
</dbReference>
<feature type="transmembrane region" description="Helical" evidence="7">
    <location>
        <begin position="367"/>
        <end position="387"/>
    </location>
</feature>
<dbReference type="NCBIfam" id="TIGR00924">
    <property type="entry name" value="yjdL_sub1_fam"/>
    <property type="match status" value="1"/>
</dbReference>
<organism evidence="9">
    <name type="scientific">marine metagenome</name>
    <dbReference type="NCBI Taxonomy" id="408172"/>
    <lineage>
        <taxon>unclassified sequences</taxon>
        <taxon>metagenomes</taxon>
        <taxon>ecological metagenomes</taxon>
    </lineage>
</organism>
<accession>A0A381QLI9</accession>
<dbReference type="PROSITE" id="PS01023">
    <property type="entry name" value="PTR2_2"/>
    <property type="match status" value="1"/>
</dbReference>
<evidence type="ECO:0000259" key="8">
    <source>
        <dbReference type="PROSITE" id="PS50850"/>
    </source>
</evidence>
<feature type="transmembrane region" description="Helical" evidence="7">
    <location>
        <begin position="464"/>
        <end position="482"/>
    </location>
</feature>
<keyword evidence="5 7" id="KW-1133">Transmembrane helix</keyword>
<feature type="transmembrane region" description="Helical" evidence="7">
    <location>
        <begin position="88"/>
        <end position="105"/>
    </location>
</feature>
<evidence type="ECO:0000256" key="1">
    <source>
        <dbReference type="ARBA" id="ARBA00004651"/>
    </source>
</evidence>